<comment type="caution">
    <text evidence="1">The sequence shown here is derived from an EMBL/GenBank/DDBJ whole genome shotgun (WGS) entry which is preliminary data.</text>
</comment>
<accession>A0A554XCQ5</accession>
<dbReference type="RefSeq" id="WP_144328619.1">
    <property type="nucleotide sequence ID" value="NZ_VJON01000026.1"/>
</dbReference>
<dbReference type="AlphaFoldDB" id="A0A554XCQ5"/>
<evidence type="ECO:0000313" key="1">
    <source>
        <dbReference type="EMBL" id="TSE33610.1"/>
    </source>
</evidence>
<organism evidence="1 2">
    <name type="scientific">Tepidimonas charontis</name>
    <dbReference type="NCBI Taxonomy" id="2267262"/>
    <lineage>
        <taxon>Bacteria</taxon>
        <taxon>Pseudomonadati</taxon>
        <taxon>Pseudomonadota</taxon>
        <taxon>Betaproteobacteria</taxon>
        <taxon>Burkholderiales</taxon>
        <taxon>Tepidimonas</taxon>
    </lineage>
</organism>
<keyword evidence="2" id="KW-1185">Reference proteome</keyword>
<sequence>MNISGATKASADLLAGVILYVLLEDIPESERSLATVQSILSDGGIIRARTEAEQRHRDKDERSEGSKAVFEYIVARARTILELQGDAMPMWQRIGWQTAGQAAQSYLNKAPNEASGVLSTALSFLALYRN</sequence>
<name>A0A554XCQ5_9BURK</name>
<protein>
    <submittedName>
        <fullName evidence="1">Uncharacterized protein</fullName>
    </submittedName>
</protein>
<dbReference type="Proteomes" id="UP000318294">
    <property type="component" value="Unassembled WGS sequence"/>
</dbReference>
<proteinExistence type="predicted"/>
<dbReference type="EMBL" id="VJON01000026">
    <property type="protein sequence ID" value="TSE33610.1"/>
    <property type="molecule type" value="Genomic_DNA"/>
</dbReference>
<dbReference type="OrthoDB" id="9759295at2"/>
<reference evidence="1 2" key="1">
    <citation type="submission" date="2019-07" db="EMBL/GenBank/DDBJ databases">
        <title>Tepidimonas charontis SPSP-6 draft genome.</title>
        <authorList>
            <person name="Da Costa M.S."/>
            <person name="Froufe H.J.C."/>
            <person name="Egas C."/>
            <person name="Albuquerque L."/>
        </authorList>
    </citation>
    <scope>NUCLEOTIDE SEQUENCE [LARGE SCALE GENOMIC DNA]</scope>
    <source>
        <strain evidence="1 2">SPSP-6</strain>
    </source>
</reference>
<gene>
    <name evidence="1" type="ORF">Tchar_01672</name>
</gene>
<evidence type="ECO:0000313" key="2">
    <source>
        <dbReference type="Proteomes" id="UP000318294"/>
    </source>
</evidence>